<feature type="transmembrane region" description="Helical" evidence="1">
    <location>
        <begin position="44"/>
        <end position="66"/>
    </location>
</feature>
<accession>A0ABS2R3E1</accession>
<evidence type="ECO:0008006" key="4">
    <source>
        <dbReference type="Google" id="ProtNLM"/>
    </source>
</evidence>
<evidence type="ECO:0000256" key="1">
    <source>
        <dbReference type="SAM" id="Phobius"/>
    </source>
</evidence>
<evidence type="ECO:0000313" key="3">
    <source>
        <dbReference type="Proteomes" id="UP000823485"/>
    </source>
</evidence>
<keyword evidence="1" id="KW-0812">Transmembrane</keyword>
<feature type="transmembrane region" description="Helical" evidence="1">
    <location>
        <begin position="7"/>
        <end position="24"/>
    </location>
</feature>
<comment type="caution">
    <text evidence="2">The sequence shown here is derived from an EMBL/GenBank/DDBJ whole genome shotgun (WGS) entry which is preliminary data.</text>
</comment>
<evidence type="ECO:0000313" key="2">
    <source>
        <dbReference type="EMBL" id="MBM7713146.1"/>
    </source>
</evidence>
<gene>
    <name evidence="2" type="ORF">JOC94_000112</name>
</gene>
<dbReference type="EMBL" id="JAFBFH010000001">
    <property type="protein sequence ID" value="MBM7713146.1"/>
    <property type="molecule type" value="Genomic_DNA"/>
</dbReference>
<sequence length="72" mass="8392">MNNELKLLIAMFLIIVPILLSIFFSFKSELLLPKGYDLALDGYVISKTMVMIFTFYLLTKTGFFILRHIKKD</sequence>
<name>A0ABS2R3E1_9BACI</name>
<dbReference type="Proteomes" id="UP000823485">
    <property type="component" value="Unassembled WGS sequence"/>
</dbReference>
<protein>
    <recommendedName>
        <fullName evidence="4">NADH dehydrogenase subunit 5</fullName>
    </recommendedName>
</protein>
<reference evidence="2 3" key="1">
    <citation type="submission" date="2021-01" db="EMBL/GenBank/DDBJ databases">
        <title>Genomic Encyclopedia of Type Strains, Phase IV (KMG-IV): sequencing the most valuable type-strain genomes for metagenomic binning, comparative biology and taxonomic classification.</title>
        <authorList>
            <person name="Goeker M."/>
        </authorList>
    </citation>
    <scope>NUCLEOTIDE SEQUENCE [LARGE SCALE GENOMIC DNA]</scope>
    <source>
        <strain evidence="2 3">DSM 105453</strain>
    </source>
</reference>
<proteinExistence type="predicted"/>
<keyword evidence="1" id="KW-1133">Transmembrane helix</keyword>
<dbReference type="RefSeq" id="WP_236016921.1">
    <property type="nucleotide sequence ID" value="NZ_JAFBFH010000001.1"/>
</dbReference>
<keyword evidence="3" id="KW-1185">Reference proteome</keyword>
<organism evidence="2 3">
    <name type="scientific">Siminovitchia thermophila</name>
    <dbReference type="NCBI Taxonomy" id="1245522"/>
    <lineage>
        <taxon>Bacteria</taxon>
        <taxon>Bacillati</taxon>
        <taxon>Bacillota</taxon>
        <taxon>Bacilli</taxon>
        <taxon>Bacillales</taxon>
        <taxon>Bacillaceae</taxon>
        <taxon>Siminovitchia</taxon>
    </lineage>
</organism>
<keyword evidence="1" id="KW-0472">Membrane</keyword>